<dbReference type="EMBL" id="WEHW01000092">
    <property type="protein sequence ID" value="KAB7649369.1"/>
    <property type="molecule type" value="Genomic_DNA"/>
</dbReference>
<dbReference type="PANTHER" id="PTHR36455">
    <property type="match status" value="1"/>
</dbReference>
<sequence>MIIDFASRKTTLVATPVDGRNGLSTLTFMAESLLGIPVAEGNDYVVFVSRNRKVCKIVFWDEHGACMVVRRLNSGRFAKFLMRASGPAAAPITPEELMAYLDGENLQVERQGMIKN</sequence>
<accession>A0AAI9S9B3</accession>
<evidence type="ECO:0000313" key="2">
    <source>
        <dbReference type="Proteomes" id="UP000469462"/>
    </source>
</evidence>
<protein>
    <submittedName>
        <fullName evidence="1">IS66 family insertion sequence element accessory protein TnpB</fullName>
    </submittedName>
</protein>
<dbReference type="Pfam" id="PF05717">
    <property type="entry name" value="TnpB_IS66"/>
    <property type="match status" value="1"/>
</dbReference>
<name>A0AAI9S9B3_9BURK</name>
<dbReference type="Proteomes" id="UP000469462">
    <property type="component" value="Unassembled WGS sequence"/>
</dbReference>
<reference evidence="1 2" key="1">
    <citation type="submission" date="2019-10" db="EMBL/GenBank/DDBJ databases">
        <title>Genome diversity of Sutterella seckii.</title>
        <authorList>
            <person name="Chaplin A.V."/>
            <person name="Sokolova S.R."/>
            <person name="Mosin K.A."/>
            <person name="Ivanova E.L."/>
            <person name="Kochetkova T.O."/>
            <person name="Goltsov A.Y."/>
            <person name="Trofimov D.Y."/>
            <person name="Efimov B.A."/>
        </authorList>
    </citation>
    <scope>NUCLEOTIDE SEQUENCE [LARGE SCALE GENOMIC DNA]</scope>
    <source>
        <strain evidence="1 2">ASD3426</strain>
    </source>
</reference>
<organism evidence="1 2">
    <name type="scientific">Sutterella seckii</name>
    <dbReference type="NCBI Taxonomy" id="1944635"/>
    <lineage>
        <taxon>Bacteria</taxon>
        <taxon>Pseudomonadati</taxon>
        <taxon>Pseudomonadota</taxon>
        <taxon>Betaproteobacteria</taxon>
        <taxon>Burkholderiales</taxon>
        <taxon>Sutterellaceae</taxon>
        <taxon>Sutterella</taxon>
    </lineage>
</organism>
<proteinExistence type="predicted"/>
<dbReference type="RefSeq" id="WP_152157182.1">
    <property type="nucleotide sequence ID" value="NZ_WEHW01000092.1"/>
</dbReference>
<comment type="caution">
    <text evidence="1">The sequence shown here is derived from an EMBL/GenBank/DDBJ whole genome shotgun (WGS) entry which is preliminary data.</text>
</comment>
<dbReference type="InterPro" id="IPR008878">
    <property type="entry name" value="Transposase_IS66_Orf2"/>
</dbReference>
<gene>
    <name evidence="1" type="primary">tnpB</name>
    <name evidence="1" type="ORF">GBM96_11490</name>
</gene>
<dbReference type="AlphaFoldDB" id="A0AAI9S9B3"/>
<dbReference type="NCBIfam" id="NF033819">
    <property type="entry name" value="IS66_TnpB"/>
    <property type="match status" value="1"/>
</dbReference>
<keyword evidence="2" id="KW-1185">Reference proteome</keyword>
<dbReference type="PANTHER" id="PTHR36455:SF1">
    <property type="entry name" value="BLR8292 PROTEIN"/>
    <property type="match status" value="1"/>
</dbReference>
<evidence type="ECO:0000313" key="1">
    <source>
        <dbReference type="EMBL" id="KAB7649369.1"/>
    </source>
</evidence>